<reference evidence="2 3" key="1">
    <citation type="submission" date="2020-04" db="EMBL/GenBank/DDBJ databases">
        <authorList>
            <person name="Yin C."/>
        </authorList>
    </citation>
    <scope>NUCLEOTIDE SEQUENCE [LARGE SCALE GENOMIC DNA]</scope>
    <source>
        <strain evidence="2 3">Ak56</strain>
    </source>
</reference>
<dbReference type="Gene3D" id="3.30.420.150">
    <property type="entry name" value="Exopolyphosphatase. Domain 2"/>
    <property type="match status" value="1"/>
</dbReference>
<protein>
    <submittedName>
        <fullName evidence="2">Exopolyphosphatase</fullName>
    </submittedName>
</protein>
<dbReference type="RefSeq" id="WP_168737201.1">
    <property type="nucleotide sequence ID" value="NZ_JABAHZ010000001.1"/>
</dbReference>
<evidence type="ECO:0000313" key="2">
    <source>
        <dbReference type="EMBL" id="NLR77834.1"/>
    </source>
</evidence>
<dbReference type="SUPFAM" id="SSF53067">
    <property type="entry name" value="Actin-like ATPase domain"/>
    <property type="match status" value="2"/>
</dbReference>
<gene>
    <name evidence="2" type="ORF">HGH91_04310</name>
</gene>
<dbReference type="GO" id="GO:0016462">
    <property type="term" value="F:pyrophosphatase activity"/>
    <property type="evidence" value="ECO:0007669"/>
    <property type="project" value="TreeGrafter"/>
</dbReference>
<dbReference type="PANTHER" id="PTHR30005:SF0">
    <property type="entry name" value="RETROGRADE REGULATION PROTEIN 2"/>
    <property type="match status" value="1"/>
</dbReference>
<accession>A0A847SCD7</accession>
<feature type="domain" description="Ppx/GppA phosphatase N-terminal" evidence="1">
    <location>
        <begin position="37"/>
        <end position="285"/>
    </location>
</feature>
<dbReference type="CDD" id="cd24006">
    <property type="entry name" value="ASKHA_NBD_PPX_GppA"/>
    <property type="match status" value="1"/>
</dbReference>
<keyword evidence="3" id="KW-1185">Reference proteome</keyword>
<dbReference type="InterPro" id="IPR043129">
    <property type="entry name" value="ATPase_NBD"/>
</dbReference>
<organism evidence="2 3">
    <name type="scientific">Chitinophaga eiseniae</name>
    <dbReference type="NCBI Taxonomy" id="634771"/>
    <lineage>
        <taxon>Bacteria</taxon>
        <taxon>Pseudomonadati</taxon>
        <taxon>Bacteroidota</taxon>
        <taxon>Chitinophagia</taxon>
        <taxon>Chitinophagales</taxon>
        <taxon>Chitinophagaceae</taxon>
        <taxon>Chitinophaga</taxon>
    </lineage>
</organism>
<dbReference type="Pfam" id="PF02541">
    <property type="entry name" value="Ppx-GppA"/>
    <property type="match status" value="1"/>
</dbReference>
<evidence type="ECO:0000259" key="1">
    <source>
        <dbReference type="Pfam" id="PF02541"/>
    </source>
</evidence>
<name>A0A847SCD7_9BACT</name>
<dbReference type="AlphaFoldDB" id="A0A847SCD7"/>
<proteinExistence type="predicted"/>
<dbReference type="EMBL" id="JABAHZ010000001">
    <property type="protein sequence ID" value="NLR77834.1"/>
    <property type="molecule type" value="Genomic_DNA"/>
</dbReference>
<comment type="caution">
    <text evidence="2">The sequence shown here is derived from an EMBL/GenBank/DDBJ whole genome shotgun (WGS) entry which is preliminary data.</text>
</comment>
<dbReference type="InterPro" id="IPR050273">
    <property type="entry name" value="GppA/Ppx_hydrolase"/>
</dbReference>
<sequence length="296" mass="33046">MKLAAIDIGSNAARLLISEASPNSSGVMDFTKLNLVRVPLRLGFDVFTSNIISEKKAEQLINTIKSYRLLLDVYDVKYLKACATSAMRDATNGPEILQQVKEATGIDIKIISGQEEAAFIYENHVAEHLDTTKSYLYIDVGGGSTELTLFSAGKQVFKESFNIGTIRLLQQQVTDVQWQQLKDFLKQQLKGAGPVYAIGSGGNINKIFSLSKRKEGKPLSLDTLKDYYKEFSSFTVEERIHLYNLREDRADVIVPALQIYVNVMRWADTPEIFVPKIGLADGLIHALYEEIAVSRT</sequence>
<dbReference type="Gene3D" id="3.30.420.40">
    <property type="match status" value="1"/>
</dbReference>
<dbReference type="PANTHER" id="PTHR30005">
    <property type="entry name" value="EXOPOLYPHOSPHATASE"/>
    <property type="match status" value="1"/>
</dbReference>
<evidence type="ECO:0000313" key="3">
    <source>
        <dbReference type="Proteomes" id="UP000552864"/>
    </source>
</evidence>
<dbReference type="InterPro" id="IPR003695">
    <property type="entry name" value="Ppx_GppA_N"/>
</dbReference>
<dbReference type="Proteomes" id="UP000552864">
    <property type="component" value="Unassembled WGS sequence"/>
</dbReference>